<dbReference type="GO" id="GO:0005886">
    <property type="term" value="C:plasma membrane"/>
    <property type="evidence" value="ECO:0007669"/>
    <property type="project" value="UniProtKB-SubCell"/>
</dbReference>
<keyword evidence="4 5" id="KW-0472">Membrane</keyword>
<accession>A0A366CX62</accession>
<feature type="transmembrane region" description="Helical" evidence="5">
    <location>
        <begin position="12"/>
        <end position="34"/>
    </location>
</feature>
<dbReference type="PROSITE" id="PS50929">
    <property type="entry name" value="ABC_TM1F"/>
    <property type="match status" value="1"/>
</dbReference>
<evidence type="ECO:0000256" key="2">
    <source>
        <dbReference type="ARBA" id="ARBA00022692"/>
    </source>
</evidence>
<dbReference type="AlphaFoldDB" id="A0A366CX62"/>
<sequence length="477" mass="52158">MTGDLEEMHEVIAHSLGQLTGAVTVMVVGAGYLMVVDLRMALVALSVLALMGPFYRISMRSMTTHMKTTHMNRLIAAEGGISAASVEYADGIQVVKAFGTGGRVLRRFDYAVEARKRVVRWNVAALQSRVLGSTGGSPLMAPWKSRRRLRFSVMLTFLGGLIFAAILIAIGLPGDREVLVWGGNEVSSTDECIEIGGAGRRDSCGDIADTEVRYQEPNGWLMAFGGLVGAATLGTTGSLMRKGRRYYTIDGDGAESRAELEPVALLHGLGEFRAAFFASRGALVNDRELLIGQFESGLVRYDIDQRPGGYRWDEIESVRTRITTQFEERKYKGTEFEHVLTLADGAVMRTQGTYRDPQWDSNADASNPVYRFAVLIQAVNEVVSAVRLPAAREELAKGGSLDFDDIVVTTQHLRYQGSATPWAVVGAADIKNGQLTFPHIDRRSPVVRNKSVGKIPNLPLLLMLSDELRQSGSRRTA</sequence>
<dbReference type="InterPro" id="IPR018152">
    <property type="entry name" value="SOD_Cu/Zn_BS"/>
</dbReference>
<evidence type="ECO:0000259" key="6">
    <source>
        <dbReference type="PROSITE" id="PS50929"/>
    </source>
</evidence>
<protein>
    <submittedName>
        <fullName evidence="7">ABC transporter transmembrane protein</fullName>
    </submittedName>
</protein>
<name>A0A366CX62_9NOCA</name>
<feature type="domain" description="ABC transmembrane type-1" evidence="6">
    <location>
        <begin position="1"/>
        <end position="114"/>
    </location>
</feature>
<comment type="caution">
    <text evidence="7">The sequence shown here is derived from an EMBL/GenBank/DDBJ whole genome shotgun (WGS) entry which is preliminary data.</text>
</comment>
<dbReference type="InterPro" id="IPR046492">
    <property type="entry name" value="DUF6585"/>
</dbReference>
<dbReference type="Pfam" id="PF00664">
    <property type="entry name" value="ABC_membrane"/>
    <property type="match status" value="1"/>
</dbReference>
<proteinExistence type="predicted"/>
<evidence type="ECO:0000313" key="7">
    <source>
        <dbReference type="EMBL" id="RBO82403.1"/>
    </source>
</evidence>
<keyword evidence="3 5" id="KW-1133">Transmembrane helix</keyword>
<keyword evidence="8" id="KW-1185">Reference proteome</keyword>
<dbReference type="InterPro" id="IPR036640">
    <property type="entry name" value="ABC1_TM_sf"/>
</dbReference>
<dbReference type="GO" id="GO:0140359">
    <property type="term" value="F:ABC-type transporter activity"/>
    <property type="evidence" value="ECO:0007669"/>
    <property type="project" value="InterPro"/>
</dbReference>
<dbReference type="InterPro" id="IPR011527">
    <property type="entry name" value="ABC1_TM_dom"/>
</dbReference>
<gene>
    <name evidence="7" type="ORF">DFR74_12320</name>
</gene>
<evidence type="ECO:0000256" key="5">
    <source>
        <dbReference type="SAM" id="Phobius"/>
    </source>
</evidence>
<dbReference type="GO" id="GO:0005524">
    <property type="term" value="F:ATP binding"/>
    <property type="evidence" value="ECO:0007669"/>
    <property type="project" value="InterPro"/>
</dbReference>
<feature type="transmembrane region" description="Helical" evidence="5">
    <location>
        <begin position="220"/>
        <end position="240"/>
    </location>
</feature>
<reference evidence="7 8" key="1">
    <citation type="submission" date="2018-06" db="EMBL/GenBank/DDBJ databases">
        <title>Genomic Encyclopedia of Type Strains, Phase IV (KMG-IV): sequencing the most valuable type-strain genomes for metagenomic binning, comparative biology and taxonomic classification.</title>
        <authorList>
            <person name="Goeker M."/>
        </authorList>
    </citation>
    <scope>NUCLEOTIDE SEQUENCE [LARGE SCALE GENOMIC DNA]</scope>
    <source>
        <strain evidence="7 8">DSM 44599</strain>
    </source>
</reference>
<dbReference type="Proteomes" id="UP000252586">
    <property type="component" value="Unassembled WGS sequence"/>
</dbReference>
<evidence type="ECO:0000256" key="3">
    <source>
        <dbReference type="ARBA" id="ARBA00022989"/>
    </source>
</evidence>
<dbReference type="PROSITE" id="PS00332">
    <property type="entry name" value="SOD_CU_ZN_2"/>
    <property type="match status" value="1"/>
</dbReference>
<organism evidence="7 8">
    <name type="scientific">Nocardia puris</name>
    <dbReference type="NCBI Taxonomy" id="208602"/>
    <lineage>
        <taxon>Bacteria</taxon>
        <taxon>Bacillati</taxon>
        <taxon>Actinomycetota</taxon>
        <taxon>Actinomycetes</taxon>
        <taxon>Mycobacteriales</taxon>
        <taxon>Nocardiaceae</taxon>
        <taxon>Nocardia</taxon>
    </lineage>
</organism>
<dbReference type="STRING" id="1210090.GCA_001613185_05408"/>
<comment type="subcellular location">
    <subcellularLocation>
        <location evidence="1">Cell membrane</location>
        <topology evidence="1">Multi-pass membrane protein</topology>
    </subcellularLocation>
</comment>
<feature type="transmembrane region" description="Helical" evidence="5">
    <location>
        <begin position="149"/>
        <end position="172"/>
    </location>
</feature>
<dbReference type="RefSeq" id="WP_232331861.1">
    <property type="nucleotide sequence ID" value="NZ_QNRE01000023.1"/>
</dbReference>
<dbReference type="Gene3D" id="1.20.1560.10">
    <property type="entry name" value="ABC transporter type 1, transmembrane domain"/>
    <property type="match status" value="1"/>
</dbReference>
<dbReference type="SUPFAM" id="SSF90123">
    <property type="entry name" value="ABC transporter transmembrane region"/>
    <property type="match status" value="1"/>
</dbReference>
<evidence type="ECO:0000256" key="4">
    <source>
        <dbReference type="ARBA" id="ARBA00023136"/>
    </source>
</evidence>
<evidence type="ECO:0000313" key="8">
    <source>
        <dbReference type="Proteomes" id="UP000252586"/>
    </source>
</evidence>
<evidence type="ECO:0000256" key="1">
    <source>
        <dbReference type="ARBA" id="ARBA00004651"/>
    </source>
</evidence>
<dbReference type="Pfam" id="PF20226">
    <property type="entry name" value="DUF6585"/>
    <property type="match status" value="1"/>
</dbReference>
<feature type="transmembrane region" description="Helical" evidence="5">
    <location>
        <begin position="40"/>
        <end position="57"/>
    </location>
</feature>
<dbReference type="EMBL" id="QNRE01000023">
    <property type="protein sequence ID" value="RBO82403.1"/>
    <property type="molecule type" value="Genomic_DNA"/>
</dbReference>
<keyword evidence="2 5" id="KW-0812">Transmembrane</keyword>